<evidence type="ECO:0000313" key="3">
    <source>
        <dbReference type="Proteomes" id="UP000503441"/>
    </source>
</evidence>
<proteinExistence type="predicted"/>
<evidence type="ECO:0000256" key="1">
    <source>
        <dbReference type="SAM" id="Phobius"/>
    </source>
</evidence>
<keyword evidence="1" id="KW-0812">Transmembrane</keyword>
<protein>
    <recommendedName>
        <fullName evidence="4">ABC transport system permease protein</fullName>
    </recommendedName>
</protein>
<dbReference type="RefSeq" id="WP_166328372.1">
    <property type="nucleotide sequence ID" value="NZ_CP049933.1"/>
</dbReference>
<keyword evidence="3" id="KW-1185">Reference proteome</keyword>
<keyword evidence="1" id="KW-0472">Membrane</keyword>
<name>A0ABX6JXR9_9MICO</name>
<feature type="transmembrane region" description="Helical" evidence="1">
    <location>
        <begin position="28"/>
        <end position="47"/>
    </location>
</feature>
<gene>
    <name evidence="2" type="ORF">G7066_00975</name>
</gene>
<dbReference type="EMBL" id="CP049933">
    <property type="protein sequence ID" value="QIM17639.1"/>
    <property type="molecule type" value="Genomic_DNA"/>
</dbReference>
<sequence length="72" mass="7742">MDDVPPPGFVQHKRIMTLLTRVSLKNRFIVGLTTLAIVVVGIFDGIAQTRVHATDAGAYGFDFGATAGPRSR</sequence>
<evidence type="ECO:0008006" key="4">
    <source>
        <dbReference type="Google" id="ProtNLM"/>
    </source>
</evidence>
<keyword evidence="1" id="KW-1133">Transmembrane helix</keyword>
<evidence type="ECO:0000313" key="2">
    <source>
        <dbReference type="EMBL" id="QIM17639.1"/>
    </source>
</evidence>
<dbReference type="Proteomes" id="UP000503441">
    <property type="component" value="Chromosome"/>
</dbReference>
<accession>A0ABX6JXR9</accession>
<reference evidence="2 3" key="1">
    <citation type="submission" date="2020-03" db="EMBL/GenBank/DDBJ databases">
        <title>Leucobacter sp. nov., isolated from beetles.</title>
        <authorList>
            <person name="Hyun D.-W."/>
            <person name="Bae J.-W."/>
        </authorList>
    </citation>
    <scope>NUCLEOTIDE SEQUENCE [LARGE SCALE GENOMIC DNA]</scope>
    <source>
        <strain evidence="2 3">HDW9A</strain>
    </source>
</reference>
<organism evidence="2 3">
    <name type="scientific">Leucobacter coleopterorum</name>
    <dbReference type="NCBI Taxonomy" id="2714933"/>
    <lineage>
        <taxon>Bacteria</taxon>
        <taxon>Bacillati</taxon>
        <taxon>Actinomycetota</taxon>
        <taxon>Actinomycetes</taxon>
        <taxon>Micrococcales</taxon>
        <taxon>Microbacteriaceae</taxon>
        <taxon>Leucobacter</taxon>
    </lineage>
</organism>